<dbReference type="NCBIfam" id="NF033592">
    <property type="entry name" value="transpos_IS4_1"/>
    <property type="match status" value="1"/>
</dbReference>
<organism evidence="3 4">
    <name type="scientific">Gloeocapsopsis crepidinum LEGE 06123</name>
    <dbReference type="NCBI Taxonomy" id="588587"/>
    <lineage>
        <taxon>Bacteria</taxon>
        <taxon>Bacillati</taxon>
        <taxon>Cyanobacteriota</taxon>
        <taxon>Cyanophyceae</taxon>
        <taxon>Oscillatoriophycideae</taxon>
        <taxon>Chroococcales</taxon>
        <taxon>Chroococcaceae</taxon>
        <taxon>Gloeocapsopsis</taxon>
    </lineage>
</organism>
<feature type="region of interest" description="Disordered" evidence="1">
    <location>
        <begin position="454"/>
        <end position="487"/>
    </location>
</feature>
<dbReference type="EMBL" id="JADEWN010000140">
    <property type="protein sequence ID" value="MBE9193732.1"/>
    <property type="molecule type" value="Genomic_DNA"/>
</dbReference>
<reference evidence="3 4" key="1">
    <citation type="submission" date="2020-10" db="EMBL/GenBank/DDBJ databases">
        <authorList>
            <person name="Castelo-Branco R."/>
            <person name="Eusebio N."/>
            <person name="Adriana R."/>
            <person name="Vieira A."/>
            <person name="Brugerolle De Fraissinette N."/>
            <person name="Rezende De Castro R."/>
            <person name="Schneider M.P."/>
            <person name="Vasconcelos V."/>
            <person name="Leao P.N."/>
        </authorList>
    </citation>
    <scope>NUCLEOTIDE SEQUENCE [LARGE SCALE GENOMIC DNA]</scope>
    <source>
        <strain evidence="3 4">LEGE 06123</strain>
    </source>
</reference>
<evidence type="ECO:0000259" key="2">
    <source>
        <dbReference type="Pfam" id="PF01609"/>
    </source>
</evidence>
<name>A0ABR9UZJ8_9CHRO</name>
<feature type="compositionally biased region" description="Basic and acidic residues" evidence="1">
    <location>
        <begin position="476"/>
        <end position="487"/>
    </location>
</feature>
<proteinExistence type="predicted"/>
<dbReference type="InterPro" id="IPR002559">
    <property type="entry name" value="Transposase_11"/>
</dbReference>
<dbReference type="InterPro" id="IPR047952">
    <property type="entry name" value="Transpos_IS4"/>
</dbReference>
<gene>
    <name evidence="3" type="ORF">IQ230_26205</name>
</gene>
<evidence type="ECO:0000313" key="3">
    <source>
        <dbReference type="EMBL" id="MBE9193732.1"/>
    </source>
</evidence>
<dbReference type="SUPFAM" id="SSF53098">
    <property type="entry name" value="Ribonuclease H-like"/>
    <property type="match status" value="1"/>
</dbReference>
<dbReference type="Pfam" id="PF01609">
    <property type="entry name" value="DDE_Tnp_1"/>
    <property type="match status" value="1"/>
</dbReference>
<protein>
    <submittedName>
        <fullName evidence="3">IS4 family transposase</fullName>
    </submittedName>
</protein>
<comment type="caution">
    <text evidence="3">The sequence shown here is derived from an EMBL/GenBank/DDBJ whole genome shotgun (WGS) entry which is preliminary data.</text>
</comment>
<evidence type="ECO:0000256" key="1">
    <source>
        <dbReference type="SAM" id="MobiDB-lite"/>
    </source>
</evidence>
<dbReference type="InterPro" id="IPR012337">
    <property type="entry name" value="RNaseH-like_sf"/>
</dbReference>
<evidence type="ECO:0000313" key="4">
    <source>
        <dbReference type="Proteomes" id="UP000651156"/>
    </source>
</evidence>
<accession>A0ABR9UZJ8</accession>
<dbReference type="PANTHER" id="PTHR37529:SF1">
    <property type="entry name" value="TRANSPOSASE INSG FOR INSERTION SEQUENCE ELEMENT IS4-RELATED"/>
    <property type="match status" value="1"/>
</dbReference>
<sequence>MYGCPKIFGGKKSLLVHEILLEDEQAKIINITVTLRVQILKDKFSKSLGLPFKELLPESTIKQAIAELKNKYKKRLFDPLITVWAFLSQVLDTDKTCHNSVSKIIAHLAGSEVEIPSTDTSAYCQARARLPEKLLEKLFNYSGQNLEDKITQEHLWCGRNIKVIDGSTVSMPDTVENKKEYPQPSTQKEGCGFPIAKIGVIFSLATGAAVALCIDILNTHDIKLARKLYSFLKPNDVLLGDRAFCAYADIAAITKLGCDVIFRKRRSRTTTMRKGKIVGDCDKLVTWYKPQRCPTGLSQDEFLALPPNITVREIYYYIIIPGFRTSSVSLITTLLEPATYSTLEIVGLYGKRWDVELDLRHLKTTLGMDVLRCKTPSMVRKEIHVYLLAYNLLRSLMWQAGNTYNTSPNRLSLQGTRHHLLNFIPKLEAANSKKRLPLYRSLLKIIVHKVVPDRPARSEPRVTKRRPKAYPRLTKPRQELRKQLQTA</sequence>
<dbReference type="Proteomes" id="UP000651156">
    <property type="component" value="Unassembled WGS sequence"/>
</dbReference>
<keyword evidence="4" id="KW-1185">Reference proteome</keyword>
<feature type="domain" description="Transposase IS4-like" evidence="2">
    <location>
        <begin position="158"/>
        <end position="392"/>
    </location>
</feature>
<dbReference type="PANTHER" id="PTHR37529">
    <property type="entry name" value="TRANSPOSASE INSG FOR INSERTION SEQUENCE ELEMENT IS4-RELATED"/>
    <property type="match status" value="1"/>
</dbReference>